<dbReference type="AlphaFoldDB" id="A0A0A9DLU0"/>
<reference evidence="1" key="2">
    <citation type="journal article" date="2015" name="Data Brief">
        <title>Shoot transcriptome of the giant reed, Arundo donax.</title>
        <authorList>
            <person name="Barrero R.A."/>
            <person name="Guerrero F.D."/>
            <person name="Moolhuijzen P."/>
            <person name="Goolsby J.A."/>
            <person name="Tidwell J."/>
            <person name="Bellgard S.E."/>
            <person name="Bellgard M.I."/>
        </authorList>
    </citation>
    <scope>NUCLEOTIDE SEQUENCE</scope>
    <source>
        <tissue evidence="1">Shoot tissue taken approximately 20 cm above the soil surface</tissue>
    </source>
</reference>
<organism evidence="1">
    <name type="scientific">Arundo donax</name>
    <name type="common">Giant reed</name>
    <name type="synonym">Donax arundinaceus</name>
    <dbReference type="NCBI Taxonomy" id="35708"/>
    <lineage>
        <taxon>Eukaryota</taxon>
        <taxon>Viridiplantae</taxon>
        <taxon>Streptophyta</taxon>
        <taxon>Embryophyta</taxon>
        <taxon>Tracheophyta</taxon>
        <taxon>Spermatophyta</taxon>
        <taxon>Magnoliopsida</taxon>
        <taxon>Liliopsida</taxon>
        <taxon>Poales</taxon>
        <taxon>Poaceae</taxon>
        <taxon>PACMAD clade</taxon>
        <taxon>Arundinoideae</taxon>
        <taxon>Arundineae</taxon>
        <taxon>Arundo</taxon>
    </lineage>
</organism>
<protein>
    <submittedName>
        <fullName evidence="1">Uncharacterized protein</fullName>
    </submittedName>
</protein>
<evidence type="ECO:0000313" key="1">
    <source>
        <dbReference type="EMBL" id="JAD87623.1"/>
    </source>
</evidence>
<reference evidence="1" key="1">
    <citation type="submission" date="2014-09" db="EMBL/GenBank/DDBJ databases">
        <authorList>
            <person name="Magalhaes I.L.F."/>
            <person name="Oliveira U."/>
            <person name="Santos F.R."/>
            <person name="Vidigal T.H.D.A."/>
            <person name="Brescovit A.D."/>
            <person name="Santos A.J."/>
        </authorList>
    </citation>
    <scope>NUCLEOTIDE SEQUENCE</scope>
    <source>
        <tissue evidence="1">Shoot tissue taken approximately 20 cm above the soil surface</tissue>
    </source>
</reference>
<accession>A0A0A9DLU0</accession>
<name>A0A0A9DLU0_ARUDO</name>
<sequence length="30" mass="3695">MDMHQPNYFYFLERHNMMANIIGQLSEIHN</sequence>
<proteinExistence type="predicted"/>
<dbReference type="EMBL" id="GBRH01210272">
    <property type="protein sequence ID" value="JAD87623.1"/>
    <property type="molecule type" value="Transcribed_RNA"/>
</dbReference>